<dbReference type="PANTHER" id="PTHR43238">
    <property type="entry name" value="GDP-L-FUCOSE SYNTHASE"/>
    <property type="match status" value="1"/>
</dbReference>
<organism evidence="2 3">
    <name type="scientific">Streptomyces spiramenti</name>
    <dbReference type="NCBI Taxonomy" id="2720606"/>
    <lineage>
        <taxon>Bacteria</taxon>
        <taxon>Bacillati</taxon>
        <taxon>Actinomycetota</taxon>
        <taxon>Actinomycetes</taxon>
        <taxon>Kitasatosporales</taxon>
        <taxon>Streptomycetaceae</taxon>
        <taxon>Streptomyces</taxon>
    </lineage>
</organism>
<gene>
    <name evidence="2" type="ORF">HCJ92_00660</name>
</gene>
<reference evidence="2 3" key="1">
    <citation type="submission" date="2020-03" db="EMBL/GenBank/DDBJ databases">
        <title>Draft genome of Streptomyces sp. ventii, isolated from the Axial Seamount in the Pacific Ocean, and resequencing of the two type strains Streptomyces lonarensis strain NCL 716 and Streptomyces bohaiensis strain 11A07.</title>
        <authorList>
            <person name="Loughran R.M."/>
            <person name="Pfannmuller K.M."/>
            <person name="Wasson B.J."/>
            <person name="Deadmond M.C."/>
            <person name="Paddock B.E."/>
            <person name="Koyack M.J."/>
            <person name="Gallegos D.A."/>
            <person name="Mitchell E.A."/>
            <person name="Ushijima B."/>
            <person name="Saw J.H."/>
            <person name="Mcphail K.L."/>
            <person name="Videau P."/>
        </authorList>
    </citation>
    <scope>NUCLEOTIDE SEQUENCE [LARGE SCALE GENOMIC DNA]</scope>
    <source>
        <strain evidence="3">5675061</strain>
    </source>
</reference>
<dbReference type="EMBL" id="JAAVJB010000002">
    <property type="protein sequence ID" value="NJP64831.1"/>
    <property type="molecule type" value="Genomic_DNA"/>
</dbReference>
<dbReference type="Gene3D" id="3.40.50.720">
    <property type="entry name" value="NAD(P)-binding Rossmann-like Domain"/>
    <property type="match status" value="1"/>
</dbReference>
<dbReference type="InterPro" id="IPR001509">
    <property type="entry name" value="Epimerase_deHydtase"/>
</dbReference>
<feature type="domain" description="NAD-dependent epimerase/dehydratase" evidence="1">
    <location>
        <begin position="11"/>
        <end position="255"/>
    </location>
</feature>
<dbReference type="RefSeq" id="WP_167931353.1">
    <property type="nucleotide sequence ID" value="NZ_JAAVJB010000002.1"/>
</dbReference>
<evidence type="ECO:0000313" key="3">
    <source>
        <dbReference type="Proteomes" id="UP000746503"/>
    </source>
</evidence>
<dbReference type="Pfam" id="PF01370">
    <property type="entry name" value="Epimerase"/>
    <property type="match status" value="1"/>
</dbReference>
<evidence type="ECO:0000313" key="2">
    <source>
        <dbReference type="EMBL" id="NJP64831.1"/>
    </source>
</evidence>
<protein>
    <submittedName>
        <fullName evidence="2">SDR family NAD(P)-dependent oxidoreductase</fullName>
    </submittedName>
</protein>
<dbReference type="SUPFAM" id="SSF51735">
    <property type="entry name" value="NAD(P)-binding Rossmann-fold domains"/>
    <property type="match status" value="1"/>
</dbReference>
<proteinExistence type="predicted"/>
<keyword evidence="3" id="KW-1185">Reference proteome</keyword>
<dbReference type="InterPro" id="IPR036291">
    <property type="entry name" value="NAD(P)-bd_dom_sf"/>
</dbReference>
<sequence length="325" mass="36517">MSTGHWDGKTVAVTGGTGFIGSHVIEELLGLGARVICLYRRDNRGVLPQLPVTDRLTTVRLDLLDEEALRRLLAETPGGIDTFVHCAVVSGSVEARRDQSARILDDNMRAVSHILRGTRDHQVPEVVLLSSSDIYPASQTDPIHESDDFTKQMRYAPDGYFLAKNYAEILAEAYRTQYGMNIFLPRLTSVYGPRDNFEPDTDRVVPSMFAKAVAGEDIQIWGDGSQTRTYMYVTDLVRSILRMVETNKHQTMNIGTSETVSVLQLAQYVCQALGEPERITFDLSRSGGRASRTLDVGRLYGLIDFAPRPLREGLEQTVEWYRRYH</sequence>
<name>A0ABX1AFU5_9ACTN</name>
<dbReference type="PANTHER" id="PTHR43238:SF1">
    <property type="entry name" value="GDP-L-FUCOSE SYNTHASE"/>
    <property type="match status" value="1"/>
</dbReference>
<accession>A0ABX1AFU5</accession>
<comment type="caution">
    <text evidence="2">The sequence shown here is derived from an EMBL/GenBank/DDBJ whole genome shotgun (WGS) entry which is preliminary data.</text>
</comment>
<dbReference type="Proteomes" id="UP000746503">
    <property type="component" value="Unassembled WGS sequence"/>
</dbReference>
<evidence type="ECO:0000259" key="1">
    <source>
        <dbReference type="Pfam" id="PF01370"/>
    </source>
</evidence>